<keyword evidence="3" id="KW-0813">Transport</keyword>
<comment type="caution">
    <text evidence="8">The sequence shown here is derived from an EMBL/GenBank/DDBJ whole genome shotgun (WGS) entry which is preliminary data.</text>
</comment>
<reference evidence="8 9" key="1">
    <citation type="submission" date="2024-01" db="EMBL/GenBank/DDBJ databases">
        <title>The genomes of 5 underutilized Papilionoideae crops provide insights into root nodulation and disease resistanc.</title>
        <authorList>
            <person name="Yuan L."/>
        </authorList>
    </citation>
    <scope>NUCLEOTIDE SEQUENCE [LARGE SCALE GENOMIC DNA]</scope>
    <source>
        <strain evidence="8">ZHUSHIDOU_FW_LH</strain>
        <tissue evidence="8">Leaf</tissue>
    </source>
</reference>
<dbReference type="Proteomes" id="UP001372338">
    <property type="component" value="Unassembled WGS sequence"/>
</dbReference>
<evidence type="ECO:0000256" key="5">
    <source>
        <dbReference type="ARBA" id="ARBA00022989"/>
    </source>
</evidence>
<comment type="similarity">
    <text evidence="2">Belongs to the purine permeases (TC 2.A.7.14) family.</text>
</comment>
<sequence>MIINDDFKVIPREAKQFGLGETNYYVVLVGSAIINQFYICGMVGVIFASSSLFSGVMIAMLLPVTEILGVVFYKEKFEAEKGVSLGLCLWGFVSYFYGEFKQANEMKKVSIPEKELPQNHCIANP</sequence>
<evidence type="ECO:0000313" key="9">
    <source>
        <dbReference type="Proteomes" id="UP001372338"/>
    </source>
</evidence>
<dbReference type="EMBL" id="JAYWIO010000002">
    <property type="protein sequence ID" value="KAK7282095.1"/>
    <property type="molecule type" value="Genomic_DNA"/>
</dbReference>
<feature type="transmembrane region" description="Helical" evidence="7">
    <location>
        <begin position="55"/>
        <end position="73"/>
    </location>
</feature>
<comment type="subcellular location">
    <subcellularLocation>
        <location evidence="1">Membrane</location>
    </subcellularLocation>
</comment>
<protein>
    <submittedName>
        <fullName evidence="8">Uncharacterized protein</fullName>
    </submittedName>
</protein>
<evidence type="ECO:0000256" key="3">
    <source>
        <dbReference type="ARBA" id="ARBA00022448"/>
    </source>
</evidence>
<evidence type="ECO:0000256" key="6">
    <source>
        <dbReference type="ARBA" id="ARBA00023136"/>
    </source>
</evidence>
<evidence type="ECO:0000313" key="8">
    <source>
        <dbReference type="EMBL" id="KAK7282095.1"/>
    </source>
</evidence>
<keyword evidence="4 7" id="KW-0812">Transmembrane</keyword>
<evidence type="ECO:0000256" key="7">
    <source>
        <dbReference type="SAM" id="Phobius"/>
    </source>
</evidence>
<accession>A0AAN9FSW4</accession>
<dbReference type="AlphaFoldDB" id="A0AAN9FSW4"/>
<evidence type="ECO:0000256" key="2">
    <source>
        <dbReference type="ARBA" id="ARBA00006213"/>
    </source>
</evidence>
<evidence type="ECO:0000256" key="4">
    <source>
        <dbReference type="ARBA" id="ARBA00022692"/>
    </source>
</evidence>
<proteinExistence type="inferred from homology"/>
<dbReference type="GO" id="GO:0016020">
    <property type="term" value="C:membrane"/>
    <property type="evidence" value="ECO:0007669"/>
    <property type="project" value="UniProtKB-SubCell"/>
</dbReference>
<dbReference type="PANTHER" id="PTHR31376:SF1">
    <property type="entry name" value="PURINE PERMEASE 2"/>
    <property type="match status" value="1"/>
</dbReference>
<dbReference type="GO" id="GO:0015211">
    <property type="term" value="F:purine nucleoside transmembrane transporter activity"/>
    <property type="evidence" value="ECO:0007669"/>
    <property type="project" value="InterPro"/>
</dbReference>
<feature type="transmembrane region" description="Helical" evidence="7">
    <location>
        <begin position="24"/>
        <end position="48"/>
    </location>
</feature>
<dbReference type="PANTHER" id="PTHR31376">
    <property type="entry name" value="OS09G0467300 PROTEIN-RELATED"/>
    <property type="match status" value="1"/>
</dbReference>
<keyword evidence="5 7" id="KW-1133">Transmembrane helix</keyword>
<dbReference type="Pfam" id="PF16913">
    <property type="entry name" value="PUNUT"/>
    <property type="match status" value="1"/>
</dbReference>
<name>A0AAN9FSW4_CROPI</name>
<organism evidence="8 9">
    <name type="scientific">Crotalaria pallida</name>
    <name type="common">Smooth rattlebox</name>
    <name type="synonym">Crotalaria striata</name>
    <dbReference type="NCBI Taxonomy" id="3830"/>
    <lineage>
        <taxon>Eukaryota</taxon>
        <taxon>Viridiplantae</taxon>
        <taxon>Streptophyta</taxon>
        <taxon>Embryophyta</taxon>
        <taxon>Tracheophyta</taxon>
        <taxon>Spermatophyta</taxon>
        <taxon>Magnoliopsida</taxon>
        <taxon>eudicotyledons</taxon>
        <taxon>Gunneridae</taxon>
        <taxon>Pentapetalae</taxon>
        <taxon>rosids</taxon>
        <taxon>fabids</taxon>
        <taxon>Fabales</taxon>
        <taxon>Fabaceae</taxon>
        <taxon>Papilionoideae</taxon>
        <taxon>50 kb inversion clade</taxon>
        <taxon>genistoids sensu lato</taxon>
        <taxon>core genistoids</taxon>
        <taxon>Crotalarieae</taxon>
        <taxon>Crotalaria</taxon>
    </lineage>
</organism>
<dbReference type="InterPro" id="IPR030182">
    <property type="entry name" value="PUP_plant"/>
</dbReference>
<keyword evidence="9" id="KW-1185">Reference proteome</keyword>
<dbReference type="GO" id="GO:0005345">
    <property type="term" value="F:purine nucleobase transmembrane transporter activity"/>
    <property type="evidence" value="ECO:0007669"/>
    <property type="project" value="UniProtKB-ARBA"/>
</dbReference>
<evidence type="ECO:0000256" key="1">
    <source>
        <dbReference type="ARBA" id="ARBA00004370"/>
    </source>
</evidence>
<gene>
    <name evidence="8" type="ORF">RIF29_10634</name>
</gene>
<keyword evidence="6 7" id="KW-0472">Membrane</keyword>